<dbReference type="InterPro" id="IPR036291">
    <property type="entry name" value="NAD(P)-bd_dom_sf"/>
</dbReference>
<dbReference type="UniPathway" id="UPA00214"/>
<dbReference type="AlphaFoldDB" id="Q39VK4"/>
<dbReference type="Pfam" id="PF01370">
    <property type="entry name" value="Epimerase"/>
    <property type="match status" value="1"/>
</dbReference>
<keyword evidence="8 10" id="KW-0413">Isomerase</keyword>
<dbReference type="GO" id="GO:0033499">
    <property type="term" value="P:galactose catabolic process via UDP-galactose, Leloir pathway"/>
    <property type="evidence" value="ECO:0007669"/>
    <property type="project" value="TreeGrafter"/>
</dbReference>
<accession>Q39VK4</accession>
<evidence type="ECO:0000256" key="1">
    <source>
        <dbReference type="ARBA" id="ARBA00000083"/>
    </source>
</evidence>
<evidence type="ECO:0000256" key="4">
    <source>
        <dbReference type="ARBA" id="ARBA00007637"/>
    </source>
</evidence>
<comment type="similarity">
    <text evidence="4 10">Belongs to the NAD(P)-dependent epimerase/dehydratase family.</text>
</comment>
<proteinExistence type="inferred from homology"/>
<evidence type="ECO:0000256" key="7">
    <source>
        <dbReference type="ARBA" id="ARBA00023027"/>
    </source>
</evidence>
<organism evidence="12 13">
    <name type="scientific">Geobacter metallireducens (strain ATCC 53774 / DSM 7210 / GS-15)</name>
    <dbReference type="NCBI Taxonomy" id="269799"/>
    <lineage>
        <taxon>Bacteria</taxon>
        <taxon>Pseudomonadati</taxon>
        <taxon>Thermodesulfobacteriota</taxon>
        <taxon>Desulfuromonadia</taxon>
        <taxon>Geobacterales</taxon>
        <taxon>Geobacteraceae</taxon>
        <taxon>Geobacter</taxon>
    </lineage>
</organism>
<comment type="pathway">
    <text evidence="3 10">Carbohydrate metabolism; galactose metabolism.</text>
</comment>
<gene>
    <name evidence="12" type="primary">galE-2</name>
    <name evidence="12" type="ordered locus">Gmet_1486</name>
</gene>
<keyword evidence="7 10" id="KW-0520">NAD</keyword>
<dbReference type="EC" id="5.1.3.2" evidence="5 10"/>
<dbReference type="SUPFAM" id="SSF51735">
    <property type="entry name" value="NAD(P)-binding Rossmann-fold domains"/>
    <property type="match status" value="1"/>
</dbReference>
<dbReference type="Gene3D" id="3.40.50.720">
    <property type="entry name" value="NAD(P)-binding Rossmann-like Domain"/>
    <property type="match status" value="1"/>
</dbReference>
<protein>
    <recommendedName>
        <fullName evidence="6 10">UDP-glucose 4-epimerase</fullName>
        <ecNumber evidence="5 10">5.1.3.2</ecNumber>
    </recommendedName>
</protein>
<evidence type="ECO:0000256" key="6">
    <source>
        <dbReference type="ARBA" id="ARBA00018569"/>
    </source>
</evidence>
<evidence type="ECO:0000313" key="12">
    <source>
        <dbReference type="EMBL" id="ABB31720.1"/>
    </source>
</evidence>
<dbReference type="eggNOG" id="COG1087">
    <property type="taxonomic scope" value="Bacteria"/>
</dbReference>
<reference evidence="12 13" key="1">
    <citation type="submission" date="2005-10" db="EMBL/GenBank/DDBJ databases">
        <title>Complete sequence of Geobacter metallireducens GS-15.</title>
        <authorList>
            <consortium name="US DOE Joint Genome Institute"/>
            <person name="Copeland A."/>
            <person name="Lucas S."/>
            <person name="Lapidus A."/>
            <person name="Barry K."/>
            <person name="Detter J.C."/>
            <person name="Glavina T."/>
            <person name="Hammon N."/>
            <person name="Israni S."/>
            <person name="Pitluck S."/>
            <person name="Di Bartolo G."/>
            <person name="Chain P."/>
            <person name="Schmutz J."/>
            <person name="Larimer F."/>
            <person name="Land M."/>
            <person name="Kyrpides N."/>
            <person name="Ivanova N."/>
            <person name="Richardson P."/>
        </authorList>
    </citation>
    <scope>NUCLEOTIDE SEQUENCE [LARGE SCALE GENOMIC DNA]</scope>
    <source>
        <strain evidence="13">ATCC 53774 / DSM 7210 / GS-15</strain>
    </source>
</reference>
<dbReference type="GO" id="GO:0003978">
    <property type="term" value="F:UDP-glucose 4-epimerase activity"/>
    <property type="evidence" value="ECO:0007669"/>
    <property type="project" value="UniProtKB-UniRule"/>
</dbReference>
<evidence type="ECO:0000256" key="9">
    <source>
        <dbReference type="ARBA" id="ARBA00023277"/>
    </source>
</evidence>
<comment type="subunit">
    <text evidence="10">Homodimer.</text>
</comment>
<dbReference type="InterPro" id="IPR001509">
    <property type="entry name" value="Epimerase_deHydtase"/>
</dbReference>
<keyword evidence="9 10" id="KW-0119">Carbohydrate metabolism</keyword>
<sequence length="330" mass="36268">MKILVTGGAGYIGSHVVKALGLEGHELLVYDNLSTGHEWAVMYGTLVKGDLEDRALLEKVFREFRPDAVMHFAASIQVEESVRRPLLYYGNNTAGTLNLLDVMVRTGVRCLVHSSTAAVYGIPDVVPVAETAPLAPINPYGSSKAMVEKILADLALAEDFRYVAIRYFNVAGADVACRLGQAYREATHLITRALKTAHGQYERLQIFGTDYQTPDGTCIRDYIHVDDLAAAHVLALDYLTEGGASEIVNCGYGHGFSVREVIEAVAHVTGTPFPVEETGRRPGDPPALVADSSKLRSLMKWEPQYDNLDFIIRTAWEWELALKRRESCAA</sequence>
<evidence type="ECO:0000259" key="11">
    <source>
        <dbReference type="Pfam" id="PF01370"/>
    </source>
</evidence>
<comment type="catalytic activity">
    <reaction evidence="1 10">
        <text>UDP-alpha-D-glucose = UDP-alpha-D-galactose</text>
        <dbReference type="Rhea" id="RHEA:22168"/>
        <dbReference type="ChEBI" id="CHEBI:58885"/>
        <dbReference type="ChEBI" id="CHEBI:66914"/>
        <dbReference type="EC" id="5.1.3.2"/>
    </reaction>
</comment>
<evidence type="ECO:0000256" key="10">
    <source>
        <dbReference type="RuleBase" id="RU366046"/>
    </source>
</evidence>
<reference evidence="12 13" key="2">
    <citation type="journal article" date="2009" name="BMC Microbiol.">
        <title>The genome sequence of Geobacter metallireducens: features of metabolism, physiology and regulation common and dissimilar to Geobacter sulfurreducens.</title>
        <authorList>
            <person name="Aklujkar M."/>
            <person name="Krushkal J."/>
            <person name="DiBartolo G."/>
            <person name="Lapidus A."/>
            <person name="Land M.L."/>
            <person name="Lovley D.R."/>
        </authorList>
    </citation>
    <scope>NUCLEOTIDE SEQUENCE [LARGE SCALE GENOMIC DNA]</scope>
    <source>
        <strain evidence="13">ATCC 53774 / DSM 7210 / GS-15</strain>
    </source>
</reference>
<dbReference type="PANTHER" id="PTHR43725:SF53">
    <property type="entry name" value="UDP-ARABINOSE 4-EPIMERASE 1"/>
    <property type="match status" value="1"/>
</dbReference>
<dbReference type="PANTHER" id="PTHR43725">
    <property type="entry name" value="UDP-GLUCOSE 4-EPIMERASE"/>
    <property type="match status" value="1"/>
</dbReference>
<evidence type="ECO:0000256" key="3">
    <source>
        <dbReference type="ARBA" id="ARBA00004947"/>
    </source>
</evidence>
<dbReference type="HOGENOM" id="CLU_007383_1_10_7"/>
<name>Q39VK4_GEOMG</name>
<dbReference type="Proteomes" id="UP000007073">
    <property type="component" value="Chromosome"/>
</dbReference>
<dbReference type="STRING" id="269799.Gmet_1486"/>
<dbReference type="KEGG" id="gme:Gmet_1486"/>
<feature type="domain" description="NAD-dependent epimerase/dehydratase" evidence="11">
    <location>
        <begin position="3"/>
        <end position="251"/>
    </location>
</feature>
<dbReference type="CDD" id="cd05247">
    <property type="entry name" value="UDP_G4E_1_SDR_e"/>
    <property type="match status" value="1"/>
</dbReference>
<dbReference type="InterPro" id="IPR005886">
    <property type="entry name" value="UDP_G4E"/>
</dbReference>
<evidence type="ECO:0000256" key="2">
    <source>
        <dbReference type="ARBA" id="ARBA00001911"/>
    </source>
</evidence>
<keyword evidence="13" id="KW-1185">Reference proteome</keyword>
<evidence type="ECO:0000256" key="5">
    <source>
        <dbReference type="ARBA" id="ARBA00013189"/>
    </source>
</evidence>
<evidence type="ECO:0000313" key="13">
    <source>
        <dbReference type="Proteomes" id="UP000007073"/>
    </source>
</evidence>
<dbReference type="Gene3D" id="3.90.25.10">
    <property type="entry name" value="UDP-galactose 4-epimerase, domain 1"/>
    <property type="match status" value="1"/>
</dbReference>
<comment type="cofactor">
    <cofactor evidence="2 10">
        <name>NAD(+)</name>
        <dbReference type="ChEBI" id="CHEBI:57540"/>
    </cofactor>
</comment>
<dbReference type="EMBL" id="CP000148">
    <property type="protein sequence ID" value="ABB31720.1"/>
    <property type="molecule type" value="Genomic_DNA"/>
</dbReference>
<dbReference type="NCBIfam" id="TIGR01179">
    <property type="entry name" value="galE"/>
    <property type="match status" value="1"/>
</dbReference>
<dbReference type="RefSeq" id="WP_004511581.1">
    <property type="nucleotide sequence ID" value="NC_007517.1"/>
</dbReference>
<evidence type="ECO:0000256" key="8">
    <source>
        <dbReference type="ARBA" id="ARBA00023235"/>
    </source>
</evidence>